<dbReference type="PANTHER" id="PTHR32054">
    <property type="entry name" value="HEAVY CHAIN, PUTATIVE, EXPRESSED-RELATED-RELATED"/>
    <property type="match status" value="1"/>
</dbReference>
<feature type="coiled-coil region" evidence="3">
    <location>
        <begin position="477"/>
        <end position="504"/>
    </location>
</feature>
<dbReference type="PANTHER" id="PTHR32054:SF17">
    <property type="entry name" value="EXPRESSED PROTEIN"/>
    <property type="match status" value="1"/>
</dbReference>
<protein>
    <recommendedName>
        <fullName evidence="6">WEB family</fullName>
    </recommendedName>
</protein>
<reference evidence="4 5" key="1">
    <citation type="journal article" date="2016" name="Sci. Rep.">
        <title>The genome sequence of the outbreeding globe artichoke constructed de novo incorporating a phase-aware low-pass sequencing strategy of F1 progeny.</title>
        <authorList>
            <person name="Scaglione D."/>
            <person name="Reyes-Chin-Wo S."/>
            <person name="Acquadro A."/>
            <person name="Froenicke L."/>
            <person name="Portis E."/>
            <person name="Beitel C."/>
            <person name="Tirone M."/>
            <person name="Mauro R."/>
            <person name="Lo Monaco A."/>
            <person name="Mauromicale G."/>
            <person name="Faccioli P."/>
            <person name="Cattivelli L."/>
            <person name="Rieseberg L."/>
            <person name="Michelmore R."/>
            <person name="Lanteri S."/>
        </authorList>
    </citation>
    <scope>NUCLEOTIDE SEQUENCE [LARGE SCALE GENOMIC DNA]</scope>
    <source>
        <strain evidence="4">2C</strain>
    </source>
</reference>
<dbReference type="Gramene" id="KVH99244">
    <property type="protein sequence ID" value="KVH99244"/>
    <property type="gene ID" value="Ccrd_022523"/>
</dbReference>
<dbReference type="OMA" id="WDQSGYI"/>
<comment type="similarity">
    <text evidence="1">Belongs to the WEB family.</text>
</comment>
<evidence type="ECO:0008006" key="6">
    <source>
        <dbReference type="Google" id="ProtNLM"/>
    </source>
</evidence>
<evidence type="ECO:0000256" key="1">
    <source>
        <dbReference type="ARBA" id="ARBA00005485"/>
    </source>
</evidence>
<comment type="caution">
    <text evidence="4">The sequence shown here is derived from an EMBL/GenBank/DDBJ whole genome shotgun (WGS) entry which is preliminary data.</text>
</comment>
<dbReference type="GO" id="GO:0009903">
    <property type="term" value="P:chloroplast avoidance movement"/>
    <property type="evidence" value="ECO:0007669"/>
    <property type="project" value="TreeGrafter"/>
</dbReference>
<dbReference type="Proteomes" id="UP000243975">
    <property type="component" value="Unassembled WGS sequence"/>
</dbReference>
<dbReference type="AlphaFoldDB" id="A0A103XYK5"/>
<accession>A0A103XYK5</accession>
<keyword evidence="5" id="KW-1185">Reference proteome</keyword>
<evidence type="ECO:0000313" key="5">
    <source>
        <dbReference type="Proteomes" id="UP000243975"/>
    </source>
</evidence>
<evidence type="ECO:0000256" key="3">
    <source>
        <dbReference type="SAM" id="Coils"/>
    </source>
</evidence>
<organism evidence="4 5">
    <name type="scientific">Cynara cardunculus var. scolymus</name>
    <name type="common">Globe artichoke</name>
    <name type="synonym">Cynara scolymus</name>
    <dbReference type="NCBI Taxonomy" id="59895"/>
    <lineage>
        <taxon>Eukaryota</taxon>
        <taxon>Viridiplantae</taxon>
        <taxon>Streptophyta</taxon>
        <taxon>Embryophyta</taxon>
        <taxon>Tracheophyta</taxon>
        <taxon>Spermatophyta</taxon>
        <taxon>Magnoliopsida</taxon>
        <taxon>eudicotyledons</taxon>
        <taxon>Gunneridae</taxon>
        <taxon>Pentapetalae</taxon>
        <taxon>asterids</taxon>
        <taxon>campanulids</taxon>
        <taxon>Asterales</taxon>
        <taxon>Asteraceae</taxon>
        <taxon>Carduoideae</taxon>
        <taxon>Cardueae</taxon>
        <taxon>Carduinae</taxon>
        <taxon>Cynara</taxon>
    </lineage>
</organism>
<dbReference type="EMBL" id="LEKV01003630">
    <property type="protein sequence ID" value="KVH99244.1"/>
    <property type="molecule type" value="Genomic_DNA"/>
</dbReference>
<feature type="coiled-coil region" evidence="3">
    <location>
        <begin position="316"/>
        <end position="434"/>
    </location>
</feature>
<dbReference type="STRING" id="59895.A0A103XYK5"/>
<dbReference type="GO" id="GO:0009904">
    <property type="term" value="P:chloroplast accumulation movement"/>
    <property type="evidence" value="ECO:0007669"/>
    <property type="project" value="TreeGrafter"/>
</dbReference>
<keyword evidence="2 3" id="KW-0175">Coiled coil</keyword>
<name>A0A103XYK5_CYNCS</name>
<feature type="coiled-coil region" evidence="3">
    <location>
        <begin position="539"/>
        <end position="601"/>
    </location>
</feature>
<dbReference type="GO" id="GO:0005829">
    <property type="term" value="C:cytosol"/>
    <property type="evidence" value="ECO:0007669"/>
    <property type="project" value="TreeGrafter"/>
</dbReference>
<proteinExistence type="inferred from homology"/>
<sequence>MVNRSREGRPGTRTVELWKYLEWTMEIGGYGVWAGLLKPGWNIGMEWTMEFHVQLLFTTRNREIEIEILVRKAAGRPARRSSLGAGGGRRYNPPLLKSMLLSVYVPSDQLTLTSSHFPPEIIAIELLGEETMGEIDTDPIKSVRASVSHFGEKCNQIKSRCSSDDEAEKEKDFEAVLQDLANCKVQLEAMDAAHKQTLLKQDHHEEAVAGISTLLKSSEFEKDVFINECKEARIRVSELEFKIQEMAEELTELSSTRAQLLRVEKQLVAATDAKFEAMKQAEMIETVLSMEKAKMEEMVHHENMLNETILDLRLSSMESESLKEEAEKEMKYAQEQLISKSMAIDSLQSELQRANELHSLAEEAAADSRSDLNRMKEDYKHQERRNSDQVQYIELLESELTQLKSELRDKNQELQMAIGELEKTKSEMEEMGDKDNETQVEIALLKAELHKGRSKTAAAEVSELRAKGEKSAAYFALQQMAIETQELKEENQRLQSGHEEIEFQDSKSDPEITISLAEYEILVKKNEEANDEQNLTLKMECLKKDLESAMVRVSELRTQSEQAATRAEVAEQAKSALEEQIKQWKEQKQRRRAALAALRTESMSKSSHGFEFDDNSKTYMPLGKFLKMNF</sequence>
<gene>
    <name evidence="4" type="ORF">Ccrd_022523</name>
</gene>
<evidence type="ECO:0000256" key="2">
    <source>
        <dbReference type="ARBA" id="ARBA00023054"/>
    </source>
</evidence>
<evidence type="ECO:0000313" key="4">
    <source>
        <dbReference type="EMBL" id="KVH99244.1"/>
    </source>
</evidence>
<feature type="coiled-coil region" evidence="3">
    <location>
        <begin position="229"/>
        <end position="263"/>
    </location>
</feature>